<feature type="domain" description="CENP-V/GFA" evidence="6">
    <location>
        <begin position="7"/>
        <end position="114"/>
    </location>
</feature>
<comment type="caution">
    <text evidence="7">The sequence shown here is derived from an EMBL/GenBank/DDBJ whole genome shotgun (WGS) entry which is preliminary data.</text>
</comment>
<dbReference type="Gene3D" id="3.90.1590.10">
    <property type="entry name" value="glutathione-dependent formaldehyde- activating enzyme (gfa)"/>
    <property type="match status" value="1"/>
</dbReference>
<protein>
    <recommendedName>
        <fullName evidence="6">CENP-V/GFA domain-containing protein</fullName>
    </recommendedName>
</protein>
<evidence type="ECO:0000259" key="6">
    <source>
        <dbReference type="PROSITE" id="PS51891"/>
    </source>
</evidence>
<dbReference type="Proteomes" id="UP001230207">
    <property type="component" value="Unassembled WGS sequence"/>
</dbReference>
<gene>
    <name evidence="7" type="ORF">QO002_001873</name>
</gene>
<evidence type="ECO:0000313" key="8">
    <source>
        <dbReference type="Proteomes" id="UP001230207"/>
    </source>
</evidence>
<dbReference type="RefSeq" id="WP_307228859.1">
    <property type="nucleotide sequence ID" value="NZ_JAUSVF010000001.1"/>
</dbReference>
<sequence>MSISRIYTGGCQCGAVRYRAEGTLADPHLCHCRMCQKAAGNYFMPLANAARTTFSLTRGKPSWFQSSHLVRRGFCKKCGTPLFYDMPGEDFINIVLGSLDDPDDVRPVGQSGTESRMPWFSQLPRPPGKETDADGKASVERHIAILESNNQHPDYDTVHWPLEDDR</sequence>
<dbReference type="Pfam" id="PF04828">
    <property type="entry name" value="GFA"/>
    <property type="match status" value="1"/>
</dbReference>
<comment type="similarity">
    <text evidence="1">Belongs to the Gfa family.</text>
</comment>
<dbReference type="InterPro" id="IPR006913">
    <property type="entry name" value="CENP-V/GFA"/>
</dbReference>
<keyword evidence="2" id="KW-0479">Metal-binding</keyword>
<dbReference type="PANTHER" id="PTHR33337:SF40">
    <property type="entry name" value="CENP-V_GFA DOMAIN-CONTAINING PROTEIN-RELATED"/>
    <property type="match status" value="1"/>
</dbReference>
<evidence type="ECO:0000313" key="7">
    <source>
        <dbReference type="EMBL" id="MDQ0319735.1"/>
    </source>
</evidence>
<organism evidence="7 8">
    <name type="scientific">Pararhizobium capsulatum DSM 1112</name>
    <dbReference type="NCBI Taxonomy" id="1121113"/>
    <lineage>
        <taxon>Bacteria</taxon>
        <taxon>Pseudomonadati</taxon>
        <taxon>Pseudomonadota</taxon>
        <taxon>Alphaproteobacteria</taxon>
        <taxon>Hyphomicrobiales</taxon>
        <taxon>Rhizobiaceae</taxon>
        <taxon>Rhizobium/Agrobacterium group</taxon>
        <taxon>Pararhizobium</taxon>
    </lineage>
</organism>
<accession>A0ABU0BN99</accession>
<dbReference type="EMBL" id="JAUSVF010000001">
    <property type="protein sequence ID" value="MDQ0319735.1"/>
    <property type="molecule type" value="Genomic_DNA"/>
</dbReference>
<feature type="region of interest" description="Disordered" evidence="5">
    <location>
        <begin position="147"/>
        <end position="166"/>
    </location>
</feature>
<feature type="region of interest" description="Disordered" evidence="5">
    <location>
        <begin position="103"/>
        <end position="136"/>
    </location>
</feature>
<evidence type="ECO:0000256" key="5">
    <source>
        <dbReference type="SAM" id="MobiDB-lite"/>
    </source>
</evidence>
<feature type="compositionally biased region" description="Basic and acidic residues" evidence="5">
    <location>
        <begin position="127"/>
        <end position="136"/>
    </location>
</feature>
<dbReference type="SUPFAM" id="SSF51316">
    <property type="entry name" value="Mss4-like"/>
    <property type="match status" value="1"/>
</dbReference>
<evidence type="ECO:0000256" key="2">
    <source>
        <dbReference type="ARBA" id="ARBA00022723"/>
    </source>
</evidence>
<name>A0ABU0BN99_9HYPH</name>
<feature type="compositionally biased region" description="Basic and acidic residues" evidence="5">
    <location>
        <begin position="153"/>
        <end position="166"/>
    </location>
</feature>
<reference evidence="7 8" key="1">
    <citation type="submission" date="2023-07" db="EMBL/GenBank/DDBJ databases">
        <title>Genomic Encyclopedia of Type Strains, Phase IV (KMG-IV): sequencing the most valuable type-strain genomes for metagenomic binning, comparative biology and taxonomic classification.</title>
        <authorList>
            <person name="Goeker M."/>
        </authorList>
    </citation>
    <scope>NUCLEOTIDE SEQUENCE [LARGE SCALE GENOMIC DNA]</scope>
    <source>
        <strain evidence="7 8">DSM 1112</strain>
    </source>
</reference>
<evidence type="ECO:0000256" key="3">
    <source>
        <dbReference type="ARBA" id="ARBA00022833"/>
    </source>
</evidence>
<dbReference type="InterPro" id="IPR011057">
    <property type="entry name" value="Mss4-like_sf"/>
</dbReference>
<evidence type="ECO:0000256" key="1">
    <source>
        <dbReference type="ARBA" id="ARBA00005495"/>
    </source>
</evidence>
<dbReference type="PROSITE" id="PS51891">
    <property type="entry name" value="CENP_V_GFA"/>
    <property type="match status" value="1"/>
</dbReference>
<dbReference type="PANTHER" id="PTHR33337">
    <property type="entry name" value="GFA DOMAIN-CONTAINING PROTEIN"/>
    <property type="match status" value="1"/>
</dbReference>
<keyword evidence="3" id="KW-0862">Zinc</keyword>
<evidence type="ECO:0000256" key="4">
    <source>
        <dbReference type="ARBA" id="ARBA00023239"/>
    </source>
</evidence>
<proteinExistence type="inferred from homology"/>
<keyword evidence="4" id="KW-0456">Lyase</keyword>
<keyword evidence="8" id="KW-1185">Reference proteome</keyword>